<evidence type="ECO:0000256" key="6">
    <source>
        <dbReference type="ARBA" id="ARBA00022917"/>
    </source>
</evidence>
<dbReference type="PRINTS" id="PR01038">
    <property type="entry name" value="TRNASYNTHARG"/>
</dbReference>
<dbReference type="CDD" id="cd07956">
    <property type="entry name" value="Anticodon_Ia_Arg"/>
    <property type="match status" value="1"/>
</dbReference>
<feature type="region of interest" description="Disordered" evidence="11">
    <location>
        <begin position="641"/>
        <end position="660"/>
    </location>
</feature>
<reference evidence="13 14" key="1">
    <citation type="journal article" date="2011" name="Nat. Biotechnol.">
        <title>Comparative genomic analysis of the thermophilic biomass-degrading fungi Myceliophthora thermophila and Thielavia terrestris.</title>
        <authorList>
            <person name="Berka R.M."/>
            <person name="Grigoriev I.V."/>
            <person name="Otillar R."/>
            <person name="Salamov A."/>
            <person name="Grimwood J."/>
            <person name="Reid I."/>
            <person name="Ishmael N."/>
            <person name="John T."/>
            <person name="Darmond C."/>
            <person name="Moisan M.-C."/>
            <person name="Henrissat B."/>
            <person name="Coutinho P.M."/>
            <person name="Lombard V."/>
            <person name="Natvig D.O."/>
            <person name="Lindquist E."/>
            <person name="Schmutz J."/>
            <person name="Lucas S."/>
            <person name="Harris P."/>
            <person name="Powlowski J."/>
            <person name="Bellemare A."/>
            <person name="Taylor D."/>
            <person name="Butler G."/>
            <person name="de Vries R.P."/>
            <person name="Allijn I.E."/>
            <person name="van den Brink J."/>
            <person name="Ushinsky S."/>
            <person name="Storms R."/>
            <person name="Powell A.J."/>
            <person name="Paulsen I.T."/>
            <person name="Elbourne L.D.H."/>
            <person name="Baker S.E."/>
            <person name="Magnuson J."/>
            <person name="LaBoissiere S."/>
            <person name="Clutterbuck A.J."/>
            <person name="Martinez D."/>
            <person name="Wogulis M."/>
            <person name="de Leon A.L."/>
            <person name="Rey M.W."/>
            <person name="Tsang A."/>
        </authorList>
    </citation>
    <scope>NUCLEOTIDE SEQUENCE [LARGE SCALE GENOMIC DNA]</scope>
    <source>
        <strain evidence="14">ATCC 38088 / NRRL 8126</strain>
    </source>
</reference>
<dbReference type="STRING" id="578455.G2R9G3"/>
<evidence type="ECO:0000256" key="4">
    <source>
        <dbReference type="ARBA" id="ARBA00022741"/>
    </source>
</evidence>
<dbReference type="OrthoDB" id="68056at2759"/>
<dbReference type="GO" id="GO:0006420">
    <property type="term" value="P:arginyl-tRNA aminoacylation"/>
    <property type="evidence" value="ECO:0007669"/>
    <property type="project" value="InterPro"/>
</dbReference>
<evidence type="ECO:0000256" key="11">
    <source>
        <dbReference type="SAM" id="MobiDB-lite"/>
    </source>
</evidence>
<dbReference type="PANTHER" id="PTHR11956">
    <property type="entry name" value="ARGINYL-TRNA SYNTHETASE"/>
    <property type="match status" value="1"/>
</dbReference>
<evidence type="ECO:0000256" key="7">
    <source>
        <dbReference type="ARBA" id="ARBA00023146"/>
    </source>
</evidence>
<dbReference type="GO" id="GO:0005524">
    <property type="term" value="F:ATP binding"/>
    <property type="evidence" value="ECO:0007669"/>
    <property type="project" value="UniProtKB-KW"/>
</dbReference>
<sequence>MASPAAPKTLSLPNLQAYLEGLGMPTPVPTFPAADPVHNPNDIYRSFIAAALENLIDCDRALVYESLQLTSTPSKGDLVLVVPRLRLKDAKANELAAELASEFPVLPLVNPPLARDSFLQFFYSPKILPRVILPFIHERRASYGRRTTSEQKKKRAIVEFSSPNIAKEFHAGHLRSTIIGAFIANLYETMGWDVVRINYLGDWGKQFGLLAVGWERYGSEELLKAQPLKHLLDVYVRINAEFKPEEAASKQARDEGRDTAEIESRGLFAERNAFFKRMEDGDPGALALWKRFRDISIERYIDIYARLGITFDVYTGESQVNPATVAEAESILKERGVCEPDKGSWIIDFSKHGAKHLGTAILRGRTGTTTYLLRDVAAILDRAKQYSFDEMLYVVSSEQDSYFQRVFKTVQLMGYPDLAAKLKHVNFGKVMGMSTRLGKVELLSDILDKCASAMHDVMRTNAVKYAQVSDPDAVADTIGITAVMVQDMSGKRINNYPFDITRMTSFEGDAGPYLQYCHARLASISRKAKQAGIDPGDGGDIDYSYLEDDHSAALLRLMAQYPDVVGTAFKNLEPSTILTYLFRLAHQLSSSYDVLQVVGAPEGHGAALARAALYENARQVLGNGMRLLGIKPVDRQVPPQSVFPHSVFPSRQSADAKSRM</sequence>
<dbReference type="SMART" id="SM00836">
    <property type="entry name" value="DALR_1"/>
    <property type="match status" value="1"/>
</dbReference>
<dbReference type="GO" id="GO:0032543">
    <property type="term" value="P:mitochondrial translation"/>
    <property type="evidence" value="ECO:0007669"/>
    <property type="project" value="TreeGrafter"/>
</dbReference>
<dbReference type="Proteomes" id="UP000008181">
    <property type="component" value="Chromosome 4"/>
</dbReference>
<dbReference type="eggNOG" id="KOG1195">
    <property type="taxonomic scope" value="Eukaryota"/>
</dbReference>
<dbReference type="AlphaFoldDB" id="G2R9G3"/>
<evidence type="ECO:0000256" key="2">
    <source>
        <dbReference type="ARBA" id="ARBA00012837"/>
    </source>
</evidence>
<evidence type="ECO:0000256" key="3">
    <source>
        <dbReference type="ARBA" id="ARBA00022598"/>
    </source>
</evidence>
<dbReference type="KEGG" id="ttt:THITE_2155389"/>
<dbReference type="InterPro" id="IPR001412">
    <property type="entry name" value="aa-tRNA-synth_I_CS"/>
</dbReference>
<evidence type="ECO:0000256" key="10">
    <source>
        <dbReference type="RuleBase" id="RU363038"/>
    </source>
</evidence>
<comment type="similarity">
    <text evidence="1 10">Belongs to the class-I aminoacyl-tRNA synthetase family.</text>
</comment>
<dbReference type="EMBL" id="CP003012">
    <property type="protein sequence ID" value="AEO68704.1"/>
    <property type="molecule type" value="Genomic_DNA"/>
</dbReference>
<gene>
    <name evidence="13" type="ORF">THITE_2155389</name>
</gene>
<keyword evidence="14" id="KW-1185">Reference proteome</keyword>
<keyword evidence="6 10" id="KW-0648">Protein biosynthesis</keyword>
<dbReference type="Gene3D" id="3.30.1360.70">
    <property type="entry name" value="Arginyl tRNA synthetase N-terminal domain"/>
    <property type="match status" value="1"/>
</dbReference>
<dbReference type="InterPro" id="IPR035684">
    <property type="entry name" value="ArgRS_core"/>
</dbReference>
<dbReference type="FunFam" id="3.40.50.620:FF:000058">
    <property type="entry name" value="Mitochondrial arginyl-tRNA synthetase"/>
    <property type="match status" value="1"/>
</dbReference>
<dbReference type="InterPro" id="IPR009080">
    <property type="entry name" value="tRNAsynth_Ia_anticodon-bd"/>
</dbReference>
<dbReference type="SUPFAM" id="SSF55190">
    <property type="entry name" value="Arginyl-tRNA synthetase (ArgRS), N-terminal 'additional' domain"/>
    <property type="match status" value="1"/>
</dbReference>
<comment type="catalytic activity">
    <reaction evidence="9">
        <text>tRNA(Arg) + L-arginine + ATP = L-arginyl-tRNA(Arg) + AMP + diphosphate</text>
        <dbReference type="Rhea" id="RHEA:20301"/>
        <dbReference type="Rhea" id="RHEA-COMP:9658"/>
        <dbReference type="Rhea" id="RHEA-COMP:9673"/>
        <dbReference type="ChEBI" id="CHEBI:30616"/>
        <dbReference type="ChEBI" id="CHEBI:32682"/>
        <dbReference type="ChEBI" id="CHEBI:33019"/>
        <dbReference type="ChEBI" id="CHEBI:78442"/>
        <dbReference type="ChEBI" id="CHEBI:78513"/>
        <dbReference type="ChEBI" id="CHEBI:456215"/>
        <dbReference type="EC" id="6.1.1.19"/>
    </reaction>
</comment>
<evidence type="ECO:0000256" key="5">
    <source>
        <dbReference type="ARBA" id="ARBA00022840"/>
    </source>
</evidence>
<accession>G2R9G3</accession>
<dbReference type="FunFam" id="1.10.730.10:FF:000006">
    <property type="entry name" value="Arginyl-tRNA synthetase 2, mitochondrial"/>
    <property type="match status" value="1"/>
</dbReference>
<keyword evidence="4 10" id="KW-0547">Nucleotide-binding</keyword>
<proteinExistence type="inferred from homology"/>
<dbReference type="InterPro" id="IPR014729">
    <property type="entry name" value="Rossmann-like_a/b/a_fold"/>
</dbReference>
<dbReference type="Gene3D" id="3.40.50.620">
    <property type="entry name" value="HUPs"/>
    <property type="match status" value="1"/>
</dbReference>
<dbReference type="InterPro" id="IPR001278">
    <property type="entry name" value="Arg-tRNA-ligase"/>
</dbReference>
<dbReference type="InterPro" id="IPR036695">
    <property type="entry name" value="Arg-tRNA-synth_N_sf"/>
</dbReference>
<dbReference type="GO" id="GO:0005739">
    <property type="term" value="C:mitochondrion"/>
    <property type="evidence" value="ECO:0007669"/>
    <property type="project" value="TreeGrafter"/>
</dbReference>
<evidence type="ECO:0000256" key="1">
    <source>
        <dbReference type="ARBA" id="ARBA00005594"/>
    </source>
</evidence>
<dbReference type="SUPFAM" id="SSF52374">
    <property type="entry name" value="Nucleotidylyl transferase"/>
    <property type="match status" value="1"/>
</dbReference>
<dbReference type="HOGENOM" id="CLU_006406_6_2_1"/>
<dbReference type="GO" id="GO:0004814">
    <property type="term" value="F:arginine-tRNA ligase activity"/>
    <property type="evidence" value="ECO:0007669"/>
    <property type="project" value="UniProtKB-EC"/>
</dbReference>
<evidence type="ECO:0000259" key="12">
    <source>
        <dbReference type="SMART" id="SM00836"/>
    </source>
</evidence>
<dbReference type="InterPro" id="IPR008909">
    <property type="entry name" value="DALR_anticod-bd"/>
</dbReference>
<feature type="domain" description="DALR anticodon binding" evidence="12">
    <location>
        <begin position="514"/>
        <end position="636"/>
    </location>
</feature>
<name>G2R9G3_THETT</name>
<dbReference type="NCBIfam" id="TIGR00456">
    <property type="entry name" value="argS"/>
    <property type="match status" value="1"/>
</dbReference>
<dbReference type="PANTHER" id="PTHR11956:SF11">
    <property type="entry name" value="ARGININE--TRNA LIGASE, MITOCHONDRIAL-RELATED"/>
    <property type="match status" value="1"/>
</dbReference>
<keyword evidence="5 10" id="KW-0067">ATP-binding</keyword>
<evidence type="ECO:0000313" key="13">
    <source>
        <dbReference type="EMBL" id="AEO68704.1"/>
    </source>
</evidence>
<protein>
    <recommendedName>
        <fullName evidence="2">arginine--tRNA ligase</fullName>
        <ecNumber evidence="2">6.1.1.19</ecNumber>
    </recommendedName>
    <alternativeName>
        <fullName evidence="8">Arginyl-tRNA synthetase</fullName>
    </alternativeName>
</protein>
<dbReference type="Gene3D" id="1.10.730.10">
    <property type="entry name" value="Isoleucyl-tRNA Synthetase, Domain 1"/>
    <property type="match status" value="1"/>
</dbReference>
<keyword evidence="3 10" id="KW-0436">Ligase</keyword>
<dbReference type="GeneID" id="11524193"/>
<evidence type="ECO:0000256" key="9">
    <source>
        <dbReference type="ARBA" id="ARBA00049339"/>
    </source>
</evidence>
<dbReference type="RefSeq" id="XP_003655040.1">
    <property type="nucleotide sequence ID" value="XM_003654992.1"/>
</dbReference>
<dbReference type="Pfam" id="PF05746">
    <property type="entry name" value="DALR_1"/>
    <property type="match status" value="1"/>
</dbReference>
<evidence type="ECO:0000313" key="14">
    <source>
        <dbReference type="Proteomes" id="UP000008181"/>
    </source>
</evidence>
<keyword evidence="7 10" id="KW-0030">Aminoacyl-tRNA synthetase</keyword>
<evidence type="ECO:0000256" key="8">
    <source>
        <dbReference type="ARBA" id="ARBA00033033"/>
    </source>
</evidence>
<dbReference type="PROSITE" id="PS00178">
    <property type="entry name" value="AA_TRNA_LIGASE_I"/>
    <property type="match status" value="1"/>
</dbReference>
<dbReference type="SUPFAM" id="SSF47323">
    <property type="entry name" value="Anticodon-binding domain of a subclass of class I aminoacyl-tRNA synthetases"/>
    <property type="match status" value="1"/>
</dbReference>
<organism evidence="13 14">
    <name type="scientific">Thermothielavioides terrestris (strain ATCC 38088 / NRRL 8126)</name>
    <name type="common">Thielavia terrestris</name>
    <dbReference type="NCBI Taxonomy" id="578455"/>
    <lineage>
        <taxon>Eukaryota</taxon>
        <taxon>Fungi</taxon>
        <taxon>Dikarya</taxon>
        <taxon>Ascomycota</taxon>
        <taxon>Pezizomycotina</taxon>
        <taxon>Sordariomycetes</taxon>
        <taxon>Sordariomycetidae</taxon>
        <taxon>Sordariales</taxon>
        <taxon>Chaetomiaceae</taxon>
        <taxon>Thermothielavioides</taxon>
        <taxon>Thermothielavioides terrestris</taxon>
    </lineage>
</organism>
<dbReference type="Pfam" id="PF00750">
    <property type="entry name" value="tRNA-synt_1d"/>
    <property type="match status" value="1"/>
</dbReference>
<dbReference type="EC" id="6.1.1.19" evidence="2"/>